<dbReference type="EMBL" id="LEKV01003798">
    <property type="protein sequence ID" value="KVH98440.1"/>
    <property type="molecule type" value="Genomic_DNA"/>
</dbReference>
<proteinExistence type="inferred from homology"/>
<evidence type="ECO:0000256" key="7">
    <source>
        <dbReference type="ARBA" id="ARBA00023242"/>
    </source>
</evidence>
<feature type="compositionally biased region" description="Low complexity" evidence="8">
    <location>
        <begin position="71"/>
        <end position="85"/>
    </location>
</feature>
<reference evidence="9 10" key="1">
    <citation type="journal article" date="2016" name="Sci. Rep.">
        <title>The genome sequence of the outbreeding globe artichoke constructed de novo incorporating a phase-aware low-pass sequencing strategy of F1 progeny.</title>
        <authorList>
            <person name="Scaglione D."/>
            <person name="Reyes-Chin-Wo S."/>
            <person name="Acquadro A."/>
            <person name="Froenicke L."/>
            <person name="Portis E."/>
            <person name="Beitel C."/>
            <person name="Tirone M."/>
            <person name="Mauro R."/>
            <person name="Lo Monaco A."/>
            <person name="Mauromicale G."/>
            <person name="Faccioli P."/>
            <person name="Cattivelli L."/>
            <person name="Rieseberg L."/>
            <person name="Michelmore R."/>
            <person name="Lanteri S."/>
        </authorList>
    </citation>
    <scope>NUCLEOTIDE SEQUENCE [LARGE SCALE GENOMIC DNA]</scope>
    <source>
        <strain evidence="9">2C</strain>
    </source>
</reference>
<comment type="similarity">
    <text evidence="2">Belongs to the SHI protein family.</text>
</comment>
<dbReference type="GO" id="GO:0005634">
    <property type="term" value="C:nucleus"/>
    <property type="evidence" value="ECO:0007669"/>
    <property type="project" value="UniProtKB-SubCell"/>
</dbReference>
<feature type="compositionally biased region" description="Gly residues" evidence="8">
    <location>
        <begin position="1"/>
        <end position="13"/>
    </location>
</feature>
<feature type="compositionally biased region" description="Basic and acidic residues" evidence="8">
    <location>
        <begin position="14"/>
        <end position="24"/>
    </location>
</feature>
<sequence>MSGFFSLGGGFGIGKDDEQRHDQNQEQEDSIITPNSLYLFKNEEIYSKGFELWQQYYQLHQHRQQHHHQQPPHYDLGVAGRRRSGTASGGLDDLCLNSSNNNNNNNHLYSSSWNNIISRSVGSGEGTKVMRQAGYGIGGDHGGGGSSSGGGGGGMNCQDCGNQAKKDCQHMRCRTCCKSRGFQCQTHIKSTWVPAAKRRERQQQLASLTQQQQQQQHNLGNHQLSLMMRGGGSGGAGDGIDQNPKRLREDHHLLTVGGGAGGGGAVAVNLPSSHHHNTSSGLEVGHFPAEVSSPAVFRCVRVSAMDEAEEQLAYQTAVNIGGHVFKGILYDHGPEGRYNHPGGGDSSSAGGGGGQHQQLNLITSGTMGIATTSVNPNVTSSIDPSSIYPTPLNAFMAVKFSKDESTLPDTSFGNH</sequence>
<feature type="non-terminal residue" evidence="9">
    <location>
        <position position="1"/>
    </location>
</feature>
<dbReference type="Pfam" id="PF05142">
    <property type="entry name" value="DUF702"/>
    <property type="match status" value="1"/>
</dbReference>
<keyword evidence="5" id="KW-0238">DNA-binding</keyword>
<evidence type="ECO:0000256" key="1">
    <source>
        <dbReference type="ARBA" id="ARBA00004123"/>
    </source>
</evidence>
<comment type="caution">
    <text evidence="9">The sequence shown here is derived from an EMBL/GenBank/DDBJ whole genome shotgun (WGS) entry which is preliminary data.</text>
</comment>
<dbReference type="InterPro" id="IPR006510">
    <property type="entry name" value="Znf_LRP1"/>
</dbReference>
<dbReference type="Gramene" id="KVH98440">
    <property type="protein sequence ID" value="KVH98440"/>
    <property type="gene ID" value="Ccrd_023351"/>
</dbReference>
<dbReference type="PANTHER" id="PTHR31604:SF59">
    <property type="entry name" value="SHI-RELATED SEQUENCE 5-RELATED"/>
    <property type="match status" value="1"/>
</dbReference>
<dbReference type="GO" id="GO:0003677">
    <property type="term" value="F:DNA binding"/>
    <property type="evidence" value="ECO:0007669"/>
    <property type="project" value="UniProtKB-KW"/>
</dbReference>
<keyword evidence="10" id="KW-1185">Reference proteome</keyword>
<dbReference type="GO" id="GO:0003700">
    <property type="term" value="F:DNA-binding transcription factor activity"/>
    <property type="evidence" value="ECO:0007669"/>
    <property type="project" value="InterPro"/>
</dbReference>
<dbReference type="InterPro" id="IPR007818">
    <property type="entry name" value="SHI"/>
</dbReference>
<evidence type="ECO:0000313" key="10">
    <source>
        <dbReference type="Proteomes" id="UP000243975"/>
    </source>
</evidence>
<keyword evidence="7" id="KW-0539">Nucleus</keyword>
<accession>A0A124SDZ0</accession>
<gene>
    <name evidence="9" type="ORF">Ccrd_023351</name>
</gene>
<comment type="subcellular location">
    <subcellularLocation>
        <location evidence="1">Nucleus</location>
    </subcellularLocation>
</comment>
<name>A0A124SDZ0_CYNCS</name>
<dbReference type="PANTHER" id="PTHR31604">
    <property type="entry name" value="PROTEIN LATERAL ROOT PRIMORDIUM 1"/>
    <property type="match status" value="1"/>
</dbReference>
<keyword evidence="3" id="KW-0479">Metal-binding</keyword>
<keyword evidence="4" id="KW-0862">Zinc</keyword>
<dbReference type="AlphaFoldDB" id="A0A124SDZ0"/>
<evidence type="ECO:0000256" key="6">
    <source>
        <dbReference type="ARBA" id="ARBA00023159"/>
    </source>
</evidence>
<evidence type="ECO:0000256" key="2">
    <source>
        <dbReference type="ARBA" id="ARBA00006911"/>
    </source>
</evidence>
<dbReference type="Proteomes" id="UP000243975">
    <property type="component" value="Unassembled WGS sequence"/>
</dbReference>
<evidence type="ECO:0000313" key="9">
    <source>
        <dbReference type="EMBL" id="KVH98440.1"/>
    </source>
</evidence>
<dbReference type="NCBIfam" id="TIGR01623">
    <property type="entry name" value="put_zinc_LRP1"/>
    <property type="match status" value="1"/>
</dbReference>
<evidence type="ECO:0000256" key="8">
    <source>
        <dbReference type="SAM" id="MobiDB-lite"/>
    </source>
</evidence>
<feature type="region of interest" description="Disordered" evidence="8">
    <location>
        <begin position="335"/>
        <end position="359"/>
    </location>
</feature>
<protein>
    <submittedName>
        <fullName evidence="9">Lateral Root Primordium type 1, C-terminal</fullName>
    </submittedName>
</protein>
<dbReference type="STRING" id="59895.A0A124SDZ0"/>
<evidence type="ECO:0000256" key="3">
    <source>
        <dbReference type="ARBA" id="ARBA00022723"/>
    </source>
</evidence>
<evidence type="ECO:0000256" key="4">
    <source>
        <dbReference type="ARBA" id="ARBA00022833"/>
    </source>
</evidence>
<dbReference type="GO" id="GO:0045893">
    <property type="term" value="P:positive regulation of DNA-templated transcription"/>
    <property type="evidence" value="ECO:0007669"/>
    <property type="project" value="TreeGrafter"/>
</dbReference>
<evidence type="ECO:0000256" key="5">
    <source>
        <dbReference type="ARBA" id="ARBA00023125"/>
    </source>
</evidence>
<dbReference type="OMA" id="YFQQQEH"/>
<keyword evidence="6" id="KW-0010">Activator</keyword>
<feature type="region of interest" description="Disordered" evidence="8">
    <location>
        <begin position="1"/>
        <end position="30"/>
    </location>
</feature>
<dbReference type="InterPro" id="IPR006511">
    <property type="entry name" value="SHI_C"/>
</dbReference>
<feature type="region of interest" description="Disordered" evidence="8">
    <location>
        <begin position="63"/>
        <end position="85"/>
    </location>
</feature>
<dbReference type="NCBIfam" id="TIGR01624">
    <property type="entry name" value="LRP1_Cterm"/>
    <property type="match status" value="1"/>
</dbReference>
<organism evidence="9 10">
    <name type="scientific">Cynara cardunculus var. scolymus</name>
    <name type="common">Globe artichoke</name>
    <name type="synonym">Cynara scolymus</name>
    <dbReference type="NCBI Taxonomy" id="59895"/>
    <lineage>
        <taxon>Eukaryota</taxon>
        <taxon>Viridiplantae</taxon>
        <taxon>Streptophyta</taxon>
        <taxon>Embryophyta</taxon>
        <taxon>Tracheophyta</taxon>
        <taxon>Spermatophyta</taxon>
        <taxon>Magnoliopsida</taxon>
        <taxon>eudicotyledons</taxon>
        <taxon>Gunneridae</taxon>
        <taxon>Pentapetalae</taxon>
        <taxon>asterids</taxon>
        <taxon>campanulids</taxon>
        <taxon>Asterales</taxon>
        <taxon>Asteraceae</taxon>
        <taxon>Carduoideae</taxon>
        <taxon>Cardueae</taxon>
        <taxon>Carduinae</taxon>
        <taxon>Cynara</taxon>
    </lineage>
</organism>
<feature type="compositionally biased region" description="Gly residues" evidence="8">
    <location>
        <begin position="341"/>
        <end position="355"/>
    </location>
</feature>
<dbReference type="GO" id="GO:0046872">
    <property type="term" value="F:metal ion binding"/>
    <property type="evidence" value="ECO:0007669"/>
    <property type="project" value="UniProtKB-KW"/>
</dbReference>